<dbReference type="GO" id="GO:0005886">
    <property type="term" value="C:plasma membrane"/>
    <property type="evidence" value="ECO:0007669"/>
    <property type="project" value="UniProtKB-SubCell"/>
</dbReference>
<keyword evidence="5 6" id="KW-0472">Membrane</keyword>
<evidence type="ECO:0000256" key="6">
    <source>
        <dbReference type="SAM" id="Phobius"/>
    </source>
</evidence>
<dbReference type="InterPro" id="IPR053160">
    <property type="entry name" value="MFS_DHA3_Transporter"/>
</dbReference>
<feature type="transmembrane region" description="Helical" evidence="6">
    <location>
        <begin position="12"/>
        <end position="32"/>
    </location>
</feature>
<dbReference type="InterPro" id="IPR011701">
    <property type="entry name" value="MFS"/>
</dbReference>
<comment type="subcellular location">
    <subcellularLocation>
        <location evidence="1">Cell membrane</location>
        <topology evidence="1">Multi-pass membrane protein</topology>
    </subcellularLocation>
</comment>
<keyword evidence="4 6" id="KW-1133">Transmembrane helix</keyword>
<feature type="transmembrane region" description="Helical" evidence="6">
    <location>
        <begin position="253"/>
        <end position="273"/>
    </location>
</feature>
<organism evidence="8 9">
    <name type="scientific">Weissella minor</name>
    <dbReference type="NCBI Taxonomy" id="1620"/>
    <lineage>
        <taxon>Bacteria</taxon>
        <taxon>Bacillati</taxon>
        <taxon>Bacillota</taxon>
        <taxon>Bacilli</taxon>
        <taxon>Lactobacillales</taxon>
        <taxon>Lactobacillaceae</taxon>
        <taxon>Weissella</taxon>
    </lineage>
</organism>
<sequence length="402" mass="45012">MAWKMSIVKKYYIVSGIYNIGVAFFGGTLYLLMQQHGFSAADINLFLIVFWIVSFIFEMPSGIFADTFGPRRSVVLSILLRILGLGILLVPSSALMILIVAAILTAISDTLKSSTLEAWVSNELHSKNLDNFFANSSKLNTVINLLGGFFGAQVLGKVNYAYPVLGSIVCFILAMLVGIMLLPKATRVKGDERRVLGMDLHEFKHTITQGQHELKVNQNFRLILLSFIPSMILVTVPFNQWQLYFDQPQFGNHYLIGWILLGINLAALFGARCAQFVMRVFGKRYQTIAGILIINFIFIILSALMGNVYIAIGAFLLHTMMTSLEEVLRSTMLNEQLSNQSRTMMLSVFNTIESMVTIIVLAVDALLIKFMPIQIGWIILGNIAVVLAIPVFYRIKKRTTLF</sequence>
<dbReference type="Gene3D" id="1.20.1250.20">
    <property type="entry name" value="MFS general substrate transporter like domains"/>
    <property type="match status" value="1"/>
</dbReference>
<dbReference type="InterPro" id="IPR036259">
    <property type="entry name" value="MFS_trans_sf"/>
</dbReference>
<dbReference type="AlphaFoldDB" id="A0A0R2JF32"/>
<feature type="transmembrane region" description="Helical" evidence="6">
    <location>
        <begin position="285"/>
        <end position="304"/>
    </location>
</feature>
<dbReference type="SUPFAM" id="SSF103473">
    <property type="entry name" value="MFS general substrate transporter"/>
    <property type="match status" value="1"/>
</dbReference>
<dbReference type="Pfam" id="PF07690">
    <property type="entry name" value="MFS_1"/>
    <property type="match status" value="1"/>
</dbReference>
<proteinExistence type="predicted"/>
<dbReference type="GO" id="GO:0022857">
    <property type="term" value="F:transmembrane transporter activity"/>
    <property type="evidence" value="ECO:0007669"/>
    <property type="project" value="InterPro"/>
</dbReference>
<reference evidence="8 9" key="1">
    <citation type="journal article" date="2015" name="Genome Announc.">
        <title>Expanding the biotechnology potential of lactobacilli through comparative genomics of 213 strains and associated genera.</title>
        <authorList>
            <person name="Sun Z."/>
            <person name="Harris H.M."/>
            <person name="McCann A."/>
            <person name="Guo C."/>
            <person name="Argimon S."/>
            <person name="Zhang W."/>
            <person name="Yang X."/>
            <person name="Jeffery I.B."/>
            <person name="Cooney J.C."/>
            <person name="Kagawa T.F."/>
            <person name="Liu W."/>
            <person name="Song Y."/>
            <person name="Salvetti E."/>
            <person name="Wrobel A."/>
            <person name="Rasinkangas P."/>
            <person name="Parkhill J."/>
            <person name="Rea M.C."/>
            <person name="O'Sullivan O."/>
            <person name="Ritari J."/>
            <person name="Douillard F.P."/>
            <person name="Paul Ross R."/>
            <person name="Yang R."/>
            <person name="Briner A.E."/>
            <person name="Felis G.E."/>
            <person name="de Vos W.M."/>
            <person name="Barrangou R."/>
            <person name="Klaenhammer T.R."/>
            <person name="Caufield P.W."/>
            <person name="Cui Y."/>
            <person name="Zhang H."/>
            <person name="O'Toole P.W."/>
        </authorList>
    </citation>
    <scope>NUCLEOTIDE SEQUENCE [LARGE SCALE GENOMIC DNA]</scope>
    <source>
        <strain evidence="8 9">DSM 20014</strain>
    </source>
</reference>
<accession>A0A0R2JF32</accession>
<evidence type="ECO:0000313" key="8">
    <source>
        <dbReference type="EMBL" id="KRN75960.1"/>
    </source>
</evidence>
<dbReference type="PANTHER" id="PTHR23530">
    <property type="entry name" value="TRANSPORT PROTEIN-RELATED"/>
    <property type="match status" value="1"/>
</dbReference>
<evidence type="ECO:0000313" key="9">
    <source>
        <dbReference type="Proteomes" id="UP000051673"/>
    </source>
</evidence>
<evidence type="ECO:0000256" key="2">
    <source>
        <dbReference type="ARBA" id="ARBA00022448"/>
    </source>
</evidence>
<feature type="domain" description="Major facilitator superfamily (MFS) profile" evidence="7">
    <location>
        <begin position="1"/>
        <end position="399"/>
    </location>
</feature>
<feature type="transmembrane region" description="Helical" evidence="6">
    <location>
        <begin position="222"/>
        <end position="241"/>
    </location>
</feature>
<feature type="transmembrane region" description="Helical" evidence="6">
    <location>
        <begin position="78"/>
        <end position="107"/>
    </location>
</feature>
<dbReference type="EMBL" id="JQCD01000031">
    <property type="protein sequence ID" value="KRN75960.1"/>
    <property type="molecule type" value="Genomic_DNA"/>
</dbReference>
<dbReference type="InterPro" id="IPR020846">
    <property type="entry name" value="MFS_dom"/>
</dbReference>
<evidence type="ECO:0000256" key="4">
    <source>
        <dbReference type="ARBA" id="ARBA00022989"/>
    </source>
</evidence>
<dbReference type="PATRIC" id="fig|1620.3.peg.1024"/>
<evidence type="ECO:0000259" key="7">
    <source>
        <dbReference type="PROSITE" id="PS50850"/>
    </source>
</evidence>
<feature type="transmembrane region" description="Helical" evidence="6">
    <location>
        <begin position="160"/>
        <end position="182"/>
    </location>
</feature>
<keyword evidence="3 6" id="KW-0812">Transmembrane</keyword>
<feature type="transmembrane region" description="Helical" evidence="6">
    <location>
        <begin position="38"/>
        <end position="57"/>
    </location>
</feature>
<comment type="caution">
    <text evidence="8">The sequence shown here is derived from an EMBL/GenBank/DDBJ whole genome shotgun (WGS) entry which is preliminary data.</text>
</comment>
<protein>
    <submittedName>
        <fullName evidence="8">Permease of the major facilitator superfamily protein</fullName>
    </submittedName>
</protein>
<gene>
    <name evidence="8" type="ORF">IV67_GL001009</name>
</gene>
<evidence type="ECO:0000256" key="3">
    <source>
        <dbReference type="ARBA" id="ARBA00022692"/>
    </source>
</evidence>
<evidence type="ECO:0000256" key="1">
    <source>
        <dbReference type="ARBA" id="ARBA00004651"/>
    </source>
</evidence>
<name>A0A0R2JF32_9LACO</name>
<keyword evidence="2" id="KW-0813">Transport</keyword>
<evidence type="ECO:0000256" key="5">
    <source>
        <dbReference type="ARBA" id="ARBA00023136"/>
    </source>
</evidence>
<keyword evidence="9" id="KW-1185">Reference proteome</keyword>
<dbReference type="PANTHER" id="PTHR23530:SF1">
    <property type="entry name" value="PERMEASE, MAJOR FACILITATOR SUPERFAMILY-RELATED"/>
    <property type="match status" value="1"/>
</dbReference>
<feature type="transmembrane region" description="Helical" evidence="6">
    <location>
        <begin position="374"/>
        <end position="393"/>
    </location>
</feature>
<dbReference type="PROSITE" id="PS50850">
    <property type="entry name" value="MFS"/>
    <property type="match status" value="1"/>
</dbReference>
<dbReference type="Proteomes" id="UP000051673">
    <property type="component" value="Unassembled WGS sequence"/>
</dbReference>